<protein>
    <submittedName>
        <fullName evidence="3">Uncharacterized protein</fullName>
    </submittedName>
</protein>
<keyword evidence="2" id="KW-1133">Transmembrane helix</keyword>
<keyword evidence="2" id="KW-0812">Transmembrane</keyword>
<name>A0A4P7NUC7_PYROR</name>
<evidence type="ECO:0000256" key="1">
    <source>
        <dbReference type="SAM" id="MobiDB-lite"/>
    </source>
</evidence>
<sequence length="354" mass="39594">MSESIGAVLGVASAVAPFIDPTGISILIFSIVTLMLSLAEHPHQPDSHRQTAFRIHLGLDSCPGQNLGGDIPDVRVWDERGNFLGHFLGDDEDVPAGDFFDFTIDLDKPHQPTYALFSANENDVCIAYITQTLATGERYSWTGQWARTCSKPWYYSGVVFDGYDDLACTWISLHHIDDKSVSGIQLHIHEFKYTESNNKSIDYFCAGNPTMKFYTESDPTEIDRWETRRPEDLNSTRGIVHVPGQPQDDRRRSVRPSDRSCPRSLHASRLIKSRRGQSASMLCADPASRGPDFVSYSEGLYCNMETREVLPLCDAAAGRVTGCFDDGGNIVKRSEVERGDVLDELGYDRVDEWL</sequence>
<evidence type="ECO:0000313" key="4">
    <source>
        <dbReference type="Proteomes" id="UP000294847"/>
    </source>
</evidence>
<evidence type="ECO:0000313" key="3">
    <source>
        <dbReference type="EMBL" id="QBZ66147.1"/>
    </source>
</evidence>
<organism evidence="3 4">
    <name type="scientific">Pyricularia oryzae</name>
    <name type="common">Rice blast fungus</name>
    <name type="synonym">Magnaporthe oryzae</name>
    <dbReference type="NCBI Taxonomy" id="318829"/>
    <lineage>
        <taxon>Eukaryota</taxon>
        <taxon>Fungi</taxon>
        <taxon>Dikarya</taxon>
        <taxon>Ascomycota</taxon>
        <taxon>Pezizomycotina</taxon>
        <taxon>Sordariomycetes</taxon>
        <taxon>Sordariomycetidae</taxon>
        <taxon>Magnaporthales</taxon>
        <taxon>Pyriculariaceae</taxon>
        <taxon>Pyricularia</taxon>
    </lineage>
</organism>
<dbReference type="EMBL" id="CP034210">
    <property type="protein sequence ID" value="QBZ66147.1"/>
    <property type="molecule type" value="Genomic_DNA"/>
</dbReference>
<reference evidence="3 4" key="1">
    <citation type="journal article" date="2019" name="Mol. Biol. Evol.">
        <title>Blast fungal genomes show frequent chromosomal changes, gene gains and losses, and effector gene turnover.</title>
        <authorList>
            <person name="Gomez Luciano L.B."/>
            <person name="Jason Tsai I."/>
            <person name="Chuma I."/>
            <person name="Tosa Y."/>
            <person name="Chen Y.H."/>
            <person name="Li J.Y."/>
            <person name="Li M.Y."/>
            <person name="Jade Lu M.Y."/>
            <person name="Nakayashiki H."/>
            <person name="Li W.H."/>
        </authorList>
    </citation>
    <scope>NUCLEOTIDE SEQUENCE [LARGE SCALE GENOMIC DNA]</scope>
    <source>
        <strain evidence="3">MZ5-1-6</strain>
    </source>
</reference>
<proteinExistence type="predicted"/>
<dbReference type="Proteomes" id="UP000294847">
    <property type="component" value="Chromosome 7"/>
</dbReference>
<dbReference type="AlphaFoldDB" id="A0A4P7NUC7"/>
<evidence type="ECO:0000256" key="2">
    <source>
        <dbReference type="SAM" id="Phobius"/>
    </source>
</evidence>
<feature type="compositionally biased region" description="Basic and acidic residues" evidence="1">
    <location>
        <begin position="247"/>
        <end position="261"/>
    </location>
</feature>
<keyword evidence="2" id="KW-0472">Membrane</keyword>
<gene>
    <name evidence="3" type="ORF">PoMZ_13118</name>
</gene>
<accession>A0A4P7NUC7</accession>
<feature type="transmembrane region" description="Helical" evidence="2">
    <location>
        <begin position="18"/>
        <end position="39"/>
    </location>
</feature>
<feature type="region of interest" description="Disordered" evidence="1">
    <location>
        <begin position="228"/>
        <end position="262"/>
    </location>
</feature>